<evidence type="ECO:0000256" key="1">
    <source>
        <dbReference type="ARBA" id="ARBA00004651"/>
    </source>
</evidence>
<dbReference type="InterPro" id="IPR032689">
    <property type="entry name" value="TraG-D_C"/>
</dbReference>
<dbReference type="InterPro" id="IPR027417">
    <property type="entry name" value="P-loop_NTPase"/>
</dbReference>
<dbReference type="Pfam" id="PF12696">
    <property type="entry name" value="TraG-D_C"/>
    <property type="match status" value="1"/>
</dbReference>
<dbReference type="RefSeq" id="WP_310892279.1">
    <property type="nucleotide sequence ID" value="NZ_BAAAGR010000008.1"/>
</dbReference>
<keyword evidence="5 6" id="KW-0472">Membrane</keyword>
<dbReference type="GeneID" id="301459666"/>
<comment type="caution">
    <text evidence="8">The sequence shown here is derived from an EMBL/GenBank/DDBJ whole genome shotgun (WGS) entry which is preliminary data.</text>
</comment>
<feature type="domain" description="TraD/TraG TraM recognition site" evidence="7">
    <location>
        <begin position="412"/>
        <end position="529"/>
    </location>
</feature>
<name>A0AAJ2M023_9MICO</name>
<feature type="transmembrane region" description="Helical" evidence="6">
    <location>
        <begin position="12"/>
        <end position="37"/>
    </location>
</feature>
<evidence type="ECO:0000256" key="2">
    <source>
        <dbReference type="ARBA" id="ARBA00022475"/>
    </source>
</evidence>
<dbReference type="PANTHER" id="PTHR37937:SF1">
    <property type="entry name" value="CONJUGATIVE TRANSFER: DNA TRANSPORT"/>
    <property type="match status" value="1"/>
</dbReference>
<keyword evidence="2" id="KW-1003">Cell membrane</keyword>
<evidence type="ECO:0000256" key="3">
    <source>
        <dbReference type="ARBA" id="ARBA00022692"/>
    </source>
</evidence>
<comment type="subcellular location">
    <subcellularLocation>
        <location evidence="1">Cell membrane</location>
        <topology evidence="1">Multi-pass membrane protein</topology>
    </subcellularLocation>
</comment>
<dbReference type="GO" id="GO:0005886">
    <property type="term" value="C:plasma membrane"/>
    <property type="evidence" value="ECO:0007669"/>
    <property type="project" value="UniProtKB-SubCell"/>
</dbReference>
<evidence type="ECO:0000259" key="7">
    <source>
        <dbReference type="Pfam" id="PF12696"/>
    </source>
</evidence>
<sequence>MSREANRRGEPVTAELGWIIALVAIVALGGISVALWLGSLVNPEVQRLGTTNPLTIAQAFASGRIRPTGGQVALTAAMFAAAAAFLGLLVVAWRRHTRTRTRVDYKSRHMAQPRDLARFYEPAARQDAARLGATAAGTGVTLGADPRNGRNLYASYEWVQIWLMGPRAGKTSCVCVPQILESNGPVLATSNKRDIVDMTRGPRSDRGVVWVHDVQGIIGEASDWWWNPLSFVVDMETAEKLTAVFQSAAESANASQDAYFNSAGRETLARLFLAAALDKRPITDVFRWANNPDEKVDDPAAILIRHGQLAQGQALGETQGLTSKQRDGVYGTLRPWIGLLGNPKVLPWITDAGNGRPHFDPYRFVTSTDTLYLISAEGGGSARAITAALTMAVLEAAERVGSLQPGGRLQTPLLGVLDEAANVCRWRELPDKYSHYGSRGIVLSTFFQSWQQGVEAFGETGMGKLWSAANVRFVGSGLSEDKYLSFVSQAIGDFDTVKRSRSAQYRGTSITTSIQRERIFDVADLTALPGGRAVMVATQTPAALVKLVHVSERPYAAAVKTSQTYYEQRAARRAQPAQEARR</sequence>
<protein>
    <submittedName>
        <fullName evidence="8">TraM recognition domain-containing protein</fullName>
    </submittedName>
</protein>
<evidence type="ECO:0000256" key="5">
    <source>
        <dbReference type="ARBA" id="ARBA00023136"/>
    </source>
</evidence>
<gene>
    <name evidence="8" type="ORF">KZC50_15500</name>
</gene>
<keyword evidence="3 6" id="KW-0812">Transmembrane</keyword>
<dbReference type="PANTHER" id="PTHR37937">
    <property type="entry name" value="CONJUGATIVE TRANSFER: DNA TRANSPORT"/>
    <property type="match status" value="1"/>
</dbReference>
<proteinExistence type="predicted"/>
<evidence type="ECO:0000256" key="6">
    <source>
        <dbReference type="SAM" id="Phobius"/>
    </source>
</evidence>
<dbReference type="AlphaFoldDB" id="A0AAJ2M023"/>
<evidence type="ECO:0000313" key="8">
    <source>
        <dbReference type="EMBL" id="MDS0247003.1"/>
    </source>
</evidence>
<organism evidence="8 9">
    <name type="scientific">Microbacterium aurantiacum</name>
    <dbReference type="NCBI Taxonomy" id="162393"/>
    <lineage>
        <taxon>Bacteria</taxon>
        <taxon>Bacillati</taxon>
        <taxon>Actinomycetota</taxon>
        <taxon>Actinomycetes</taxon>
        <taxon>Micrococcales</taxon>
        <taxon>Microbacteriaceae</taxon>
        <taxon>Microbacterium</taxon>
    </lineage>
</organism>
<dbReference type="SUPFAM" id="SSF52540">
    <property type="entry name" value="P-loop containing nucleoside triphosphate hydrolases"/>
    <property type="match status" value="1"/>
</dbReference>
<keyword evidence="4 6" id="KW-1133">Transmembrane helix</keyword>
<dbReference type="Gene3D" id="3.40.50.300">
    <property type="entry name" value="P-loop containing nucleotide triphosphate hydrolases"/>
    <property type="match status" value="1"/>
</dbReference>
<reference evidence="8 9" key="1">
    <citation type="submission" date="2021-06" db="EMBL/GenBank/DDBJ databases">
        <title>Genome-based taxonomic framework of Microbacterium strains isolated from marine environment, the description of four new species and reclassification of four preexisting species.</title>
        <authorList>
            <person name="Lee S.D."/>
            <person name="Kim S.-M."/>
            <person name="Byeon Y.-S."/>
            <person name="Yang H.L."/>
            <person name="Kim I.S."/>
        </authorList>
    </citation>
    <scope>NUCLEOTIDE SEQUENCE [LARGE SCALE GENOMIC DNA]</scope>
    <source>
        <strain evidence="8 9">KACC 20514</strain>
    </source>
</reference>
<feature type="transmembrane region" description="Helical" evidence="6">
    <location>
        <begin position="72"/>
        <end position="93"/>
    </location>
</feature>
<evidence type="ECO:0000313" key="9">
    <source>
        <dbReference type="Proteomes" id="UP001183582"/>
    </source>
</evidence>
<dbReference type="EMBL" id="JAHWXH010000005">
    <property type="protein sequence ID" value="MDS0247003.1"/>
    <property type="molecule type" value="Genomic_DNA"/>
</dbReference>
<dbReference type="Proteomes" id="UP001183582">
    <property type="component" value="Unassembled WGS sequence"/>
</dbReference>
<dbReference type="InterPro" id="IPR051539">
    <property type="entry name" value="T4SS-coupling_protein"/>
</dbReference>
<accession>A0AAJ2M023</accession>
<evidence type="ECO:0000256" key="4">
    <source>
        <dbReference type="ARBA" id="ARBA00022989"/>
    </source>
</evidence>
<dbReference type="CDD" id="cd01127">
    <property type="entry name" value="TrwB_TraG_TraD_VirD4"/>
    <property type="match status" value="1"/>
</dbReference>